<dbReference type="Proteomes" id="UP000193685">
    <property type="component" value="Unassembled WGS sequence"/>
</dbReference>
<feature type="signal peptide" evidence="1">
    <location>
        <begin position="1"/>
        <end position="20"/>
    </location>
</feature>
<protein>
    <submittedName>
        <fullName evidence="2">Uncharacterized protein</fullName>
    </submittedName>
</protein>
<keyword evidence="3" id="KW-1185">Reference proteome</keyword>
<dbReference type="EMBL" id="MCFI01000001">
    <property type="protein sequence ID" value="ORY87861.1"/>
    <property type="molecule type" value="Genomic_DNA"/>
</dbReference>
<dbReference type="AlphaFoldDB" id="A0A1Y2FV28"/>
<organism evidence="2 3">
    <name type="scientific">Protomyces lactucae-debilis</name>
    <dbReference type="NCBI Taxonomy" id="2754530"/>
    <lineage>
        <taxon>Eukaryota</taxon>
        <taxon>Fungi</taxon>
        <taxon>Dikarya</taxon>
        <taxon>Ascomycota</taxon>
        <taxon>Taphrinomycotina</taxon>
        <taxon>Taphrinomycetes</taxon>
        <taxon>Taphrinales</taxon>
        <taxon>Protomycetaceae</taxon>
        <taxon>Protomyces</taxon>
    </lineage>
</organism>
<sequence>MRTQHLLIAVLSTVVVQLQATKTSKTAHAKTTELPTKALHPCFWSTDPDDGHGMYPLYIDDSFSYFRLKQPTWQNPAVTTELQDKHLITIRRGDPDVEEKLKIVQNLTFFYGYPNTKQPSKGRKTRLYGIETCQAAQVNGDHGLKWGKRDCPEGLSSAWRFFKGEGEGVSWLYGATVEATIVGAKNRKVFVDHWCPWHYKIQED</sequence>
<comment type="caution">
    <text evidence="2">The sequence shown here is derived from an EMBL/GenBank/DDBJ whole genome shotgun (WGS) entry which is preliminary data.</text>
</comment>
<accession>A0A1Y2FV28</accession>
<evidence type="ECO:0000313" key="3">
    <source>
        <dbReference type="Proteomes" id="UP000193685"/>
    </source>
</evidence>
<dbReference type="GeneID" id="63785053"/>
<evidence type="ECO:0000313" key="2">
    <source>
        <dbReference type="EMBL" id="ORY87861.1"/>
    </source>
</evidence>
<feature type="chain" id="PRO_5012711459" evidence="1">
    <location>
        <begin position="21"/>
        <end position="204"/>
    </location>
</feature>
<reference evidence="2 3" key="1">
    <citation type="submission" date="2016-07" db="EMBL/GenBank/DDBJ databases">
        <title>Pervasive Adenine N6-methylation of Active Genes in Fungi.</title>
        <authorList>
            <consortium name="DOE Joint Genome Institute"/>
            <person name="Mondo S.J."/>
            <person name="Dannebaum R.O."/>
            <person name="Kuo R.C."/>
            <person name="Labutti K."/>
            <person name="Haridas S."/>
            <person name="Kuo A."/>
            <person name="Salamov A."/>
            <person name="Ahrendt S.R."/>
            <person name="Lipzen A."/>
            <person name="Sullivan W."/>
            <person name="Andreopoulos W.B."/>
            <person name="Clum A."/>
            <person name="Lindquist E."/>
            <person name="Daum C."/>
            <person name="Ramamoorthy G.K."/>
            <person name="Gryganskyi A."/>
            <person name="Culley D."/>
            <person name="Magnuson J.K."/>
            <person name="James T.Y."/>
            <person name="O'Malley M.A."/>
            <person name="Stajich J.E."/>
            <person name="Spatafora J.W."/>
            <person name="Visel A."/>
            <person name="Grigoriev I.V."/>
        </authorList>
    </citation>
    <scope>NUCLEOTIDE SEQUENCE [LARGE SCALE GENOMIC DNA]</scope>
    <source>
        <strain evidence="2 3">12-1054</strain>
    </source>
</reference>
<dbReference type="RefSeq" id="XP_040728356.1">
    <property type="nucleotide sequence ID" value="XM_040868454.1"/>
</dbReference>
<keyword evidence="1" id="KW-0732">Signal</keyword>
<gene>
    <name evidence="2" type="ORF">BCR37DRAFT_375769</name>
</gene>
<evidence type="ECO:0000256" key="1">
    <source>
        <dbReference type="SAM" id="SignalP"/>
    </source>
</evidence>
<proteinExistence type="predicted"/>
<name>A0A1Y2FV28_PROLT</name>
<feature type="non-terminal residue" evidence="2">
    <location>
        <position position="204"/>
    </location>
</feature>